<dbReference type="EMBL" id="GEDC01028152">
    <property type="protein sequence ID" value="JAS09146.1"/>
    <property type="molecule type" value="Transcribed_RNA"/>
</dbReference>
<proteinExistence type="predicted"/>
<dbReference type="AlphaFoldDB" id="A0A1B6C6L2"/>
<reference evidence="2" key="1">
    <citation type="submission" date="2015-12" db="EMBL/GenBank/DDBJ databases">
        <title>De novo transcriptome assembly of four potential Pierce s Disease insect vectors from Arizona vineyards.</title>
        <authorList>
            <person name="Tassone E.E."/>
        </authorList>
    </citation>
    <scope>NUCLEOTIDE SEQUENCE</scope>
</reference>
<gene>
    <name evidence="2" type="ORF">g.12010</name>
</gene>
<protein>
    <recommendedName>
        <fullName evidence="3">Non-specific serine/threonine protein kinase</fullName>
    </recommendedName>
</protein>
<evidence type="ECO:0000256" key="1">
    <source>
        <dbReference type="SAM" id="MobiDB-lite"/>
    </source>
</evidence>
<evidence type="ECO:0000313" key="2">
    <source>
        <dbReference type="EMBL" id="JAS09146.1"/>
    </source>
</evidence>
<name>A0A1B6C6L2_9HEMI</name>
<feature type="region of interest" description="Disordered" evidence="1">
    <location>
        <begin position="91"/>
        <end position="123"/>
    </location>
</feature>
<evidence type="ECO:0008006" key="3">
    <source>
        <dbReference type="Google" id="ProtNLM"/>
    </source>
</evidence>
<organism evidence="2">
    <name type="scientific">Clastoptera arizonana</name>
    <name type="common">Arizona spittle bug</name>
    <dbReference type="NCBI Taxonomy" id="38151"/>
    <lineage>
        <taxon>Eukaryota</taxon>
        <taxon>Metazoa</taxon>
        <taxon>Ecdysozoa</taxon>
        <taxon>Arthropoda</taxon>
        <taxon>Hexapoda</taxon>
        <taxon>Insecta</taxon>
        <taxon>Pterygota</taxon>
        <taxon>Neoptera</taxon>
        <taxon>Paraneoptera</taxon>
        <taxon>Hemiptera</taxon>
        <taxon>Auchenorrhyncha</taxon>
        <taxon>Cercopoidea</taxon>
        <taxon>Clastopteridae</taxon>
        <taxon>Clastoptera</taxon>
    </lineage>
</organism>
<sequence length="358" mass="39250">MMFYVKFVKIKSYTGGRESLKEVTTLHLPGERFSPVRRASEGSNSYCNETSLRALQLEHQQLTQQQQKFSGNLTDPVELQLRHCLDMQQMRGTPLASPSPSPPHQSISGGVSPLTPAGSPIHYSVQTSPSRFVEVSLQADLQRLQLQNDFYPPITGGQGSIIQGTAFNATPSNTSPIDLRLTQPILHSSPSPPLTRIQEEIWPGDGTRMSGANPLISVTDELGDQRMLADSLPFCDYGINDCDLNHQPFDSYDDVPLIISDLQKTVSGSFSVALSEFCSRLATPEVLSLVERAVNATVPPTLQSYSKDNNSIALEYPCGLQVELQVLSCNTQLKMRRISGDQGQYSALCQQLVACMSS</sequence>
<accession>A0A1B6C6L2</accession>